<dbReference type="AlphaFoldDB" id="A0A2N9B423"/>
<evidence type="ECO:0000256" key="2">
    <source>
        <dbReference type="ARBA" id="ARBA00008425"/>
    </source>
</evidence>
<reference evidence="10" key="1">
    <citation type="submission" date="2017-11" db="EMBL/GenBank/DDBJ databases">
        <authorList>
            <person name="Wibberg D."/>
        </authorList>
    </citation>
    <scope>NUCLEOTIDE SEQUENCE [LARGE SCALE GENOMIC DNA]</scope>
</reference>
<dbReference type="Proteomes" id="UP000235464">
    <property type="component" value="Chromosome I"/>
</dbReference>
<dbReference type="InterPro" id="IPR042098">
    <property type="entry name" value="TauD-like_sf"/>
</dbReference>
<keyword evidence="5 7" id="KW-0408">Iron</keyword>
<dbReference type="PIRSF" id="PIRSF019543">
    <property type="entry name" value="Clavaminate_syn"/>
    <property type="match status" value="1"/>
</dbReference>
<dbReference type="PANTHER" id="PTHR10696:SF56">
    <property type="entry name" value="TAUD_TFDA-LIKE DOMAIN-CONTAINING PROTEIN"/>
    <property type="match status" value="1"/>
</dbReference>
<evidence type="ECO:0000259" key="8">
    <source>
        <dbReference type="Pfam" id="PF02668"/>
    </source>
</evidence>
<proteinExistence type="inferred from homology"/>
<protein>
    <submittedName>
        <fullName evidence="9">L-asparagine oxygenase</fullName>
        <ecNumber evidence="9">1.14.11.-</ecNumber>
    </submittedName>
</protein>
<accession>A0A2N9B423</accession>
<evidence type="ECO:0000313" key="9">
    <source>
        <dbReference type="EMBL" id="SOR78096.1"/>
    </source>
</evidence>
<name>A0A2N9B423_STRCX</name>
<dbReference type="InterPro" id="IPR014503">
    <property type="entry name" value="Clavaminate_syn-like"/>
</dbReference>
<keyword evidence="3 7" id="KW-0479">Metal-binding</keyword>
<dbReference type="Pfam" id="PF02668">
    <property type="entry name" value="TauD"/>
    <property type="match status" value="1"/>
</dbReference>
<feature type="binding site" evidence="7">
    <location>
        <position position="286"/>
    </location>
    <ligand>
        <name>Fe cation</name>
        <dbReference type="ChEBI" id="CHEBI:24875"/>
    </ligand>
</feature>
<dbReference type="PANTHER" id="PTHR10696">
    <property type="entry name" value="GAMMA-BUTYROBETAINE HYDROXYLASE-RELATED"/>
    <property type="match status" value="1"/>
</dbReference>
<organism evidence="9 10">
    <name type="scientific">Streptomyces chartreusis NRRL 3882</name>
    <dbReference type="NCBI Taxonomy" id="1079985"/>
    <lineage>
        <taxon>Bacteria</taxon>
        <taxon>Bacillati</taxon>
        <taxon>Actinomycetota</taxon>
        <taxon>Actinomycetes</taxon>
        <taxon>Kitasatosporales</taxon>
        <taxon>Streptomycetaceae</taxon>
        <taxon>Streptomyces</taxon>
    </lineage>
</organism>
<keyword evidence="4 9" id="KW-0560">Oxidoreductase</keyword>
<sequence>MSTATLSRVGDHVLAFDDTVTKAVRETSDQLTAVEGPVDGAAWTAAAGDAWHHLPAELRQAVSRFRRHSGDQGVLLLRGLPVGEDTLPDTPATLDSVQSEPSVSAAVLMMIARGLGDPAAFRPEKNGALVQNVVPVPGEEEVQGNPGSVELTFHTENAFHAHRPDFVLLMCLRSDHEGVAGLRTSCIRQILPMLSWVDREALYRADYVTAPPPSFGGRNNHVTEHAVLVGDLFDPDLRVDFAATTPRSGQAELALAELESACHAQAMEFRLRPGDLAIVDNRVTLHGRTAYRPRYDGRDRWLQRTFVLTDLRRSRQHRPNDGNVLVR</sequence>
<feature type="binding site" evidence="7">
    <location>
        <position position="156"/>
    </location>
    <ligand>
        <name>Fe cation</name>
        <dbReference type="ChEBI" id="CHEBI:24875"/>
    </ligand>
</feature>
<feature type="binding site" evidence="7">
    <location>
        <position position="154"/>
    </location>
    <ligand>
        <name>Fe cation</name>
        <dbReference type="ChEBI" id="CHEBI:24875"/>
    </ligand>
</feature>
<dbReference type="GO" id="GO:0005506">
    <property type="term" value="F:iron ion binding"/>
    <property type="evidence" value="ECO:0007669"/>
    <property type="project" value="InterPro"/>
</dbReference>
<evidence type="ECO:0000313" key="10">
    <source>
        <dbReference type="Proteomes" id="UP000235464"/>
    </source>
</evidence>
<keyword evidence="6" id="KW-0045">Antibiotic biosynthesis</keyword>
<dbReference type="EMBL" id="LT963352">
    <property type="protein sequence ID" value="SOR78096.1"/>
    <property type="molecule type" value="Genomic_DNA"/>
</dbReference>
<dbReference type="SUPFAM" id="SSF51197">
    <property type="entry name" value="Clavaminate synthase-like"/>
    <property type="match status" value="1"/>
</dbReference>
<gene>
    <name evidence="9" type="primary">asnO_2</name>
    <name evidence="9" type="ORF">SCNRRL3882_1564</name>
</gene>
<dbReference type="InterPro" id="IPR003819">
    <property type="entry name" value="TauD/TfdA-like"/>
</dbReference>
<evidence type="ECO:0000256" key="5">
    <source>
        <dbReference type="ARBA" id="ARBA00023004"/>
    </source>
</evidence>
<evidence type="ECO:0000256" key="1">
    <source>
        <dbReference type="ARBA" id="ARBA00001954"/>
    </source>
</evidence>
<dbReference type="EC" id="1.14.11.-" evidence="9"/>
<dbReference type="GO" id="GO:0016491">
    <property type="term" value="F:oxidoreductase activity"/>
    <property type="evidence" value="ECO:0007669"/>
    <property type="project" value="UniProtKB-KW"/>
</dbReference>
<evidence type="ECO:0000256" key="4">
    <source>
        <dbReference type="ARBA" id="ARBA00023002"/>
    </source>
</evidence>
<feature type="domain" description="TauD/TfdA-like" evidence="8">
    <location>
        <begin position="58"/>
        <end position="305"/>
    </location>
</feature>
<dbReference type="GO" id="GO:0017000">
    <property type="term" value="P:antibiotic biosynthetic process"/>
    <property type="evidence" value="ECO:0007669"/>
    <property type="project" value="UniProtKB-KW"/>
</dbReference>
<dbReference type="Gene3D" id="3.60.130.10">
    <property type="entry name" value="Clavaminate synthase-like"/>
    <property type="match status" value="1"/>
</dbReference>
<keyword evidence="10" id="KW-1185">Reference proteome</keyword>
<dbReference type="OrthoDB" id="3872700at2"/>
<dbReference type="RefSeq" id="WP_010039065.1">
    <property type="nucleotide sequence ID" value="NZ_LT962942.1"/>
</dbReference>
<evidence type="ECO:0000256" key="7">
    <source>
        <dbReference type="PIRSR" id="PIRSR019543-2"/>
    </source>
</evidence>
<evidence type="ECO:0000256" key="6">
    <source>
        <dbReference type="ARBA" id="ARBA00023194"/>
    </source>
</evidence>
<evidence type="ECO:0000256" key="3">
    <source>
        <dbReference type="ARBA" id="ARBA00022723"/>
    </source>
</evidence>
<comment type="similarity">
    <text evidence="2">Belongs to the clavaminate synthase family.</text>
</comment>
<comment type="cofactor">
    <cofactor evidence="1">
        <name>Fe(2+)</name>
        <dbReference type="ChEBI" id="CHEBI:29033"/>
    </cofactor>
</comment>
<dbReference type="InterPro" id="IPR050411">
    <property type="entry name" value="AlphaKG_dependent_hydroxylases"/>
</dbReference>